<dbReference type="OrthoDB" id="6122624at2759"/>
<keyword evidence="1" id="KW-0732">Signal</keyword>
<dbReference type="CTD" id="20249296"/>
<evidence type="ECO:0000313" key="3">
    <source>
        <dbReference type="Proteomes" id="UP000030746"/>
    </source>
</evidence>
<feature type="chain" id="PRO_5004715700" evidence="1">
    <location>
        <begin position="20"/>
        <end position="233"/>
    </location>
</feature>
<dbReference type="EMBL" id="KB202284">
    <property type="protein sequence ID" value="ESO91042.1"/>
    <property type="molecule type" value="Genomic_DNA"/>
</dbReference>
<organism evidence="2 3">
    <name type="scientific">Lottia gigantea</name>
    <name type="common">Giant owl limpet</name>
    <dbReference type="NCBI Taxonomy" id="225164"/>
    <lineage>
        <taxon>Eukaryota</taxon>
        <taxon>Metazoa</taxon>
        <taxon>Spiralia</taxon>
        <taxon>Lophotrochozoa</taxon>
        <taxon>Mollusca</taxon>
        <taxon>Gastropoda</taxon>
        <taxon>Patellogastropoda</taxon>
        <taxon>Lottioidea</taxon>
        <taxon>Lottiidae</taxon>
        <taxon>Lottia</taxon>
    </lineage>
</organism>
<evidence type="ECO:0000313" key="2">
    <source>
        <dbReference type="EMBL" id="ESO91042.1"/>
    </source>
</evidence>
<gene>
    <name evidence="2" type="ORF">LOTGIDRAFT_233527</name>
</gene>
<reference evidence="2 3" key="1">
    <citation type="journal article" date="2013" name="Nature">
        <title>Insights into bilaterian evolution from three spiralian genomes.</title>
        <authorList>
            <person name="Simakov O."/>
            <person name="Marletaz F."/>
            <person name="Cho S.J."/>
            <person name="Edsinger-Gonzales E."/>
            <person name="Havlak P."/>
            <person name="Hellsten U."/>
            <person name="Kuo D.H."/>
            <person name="Larsson T."/>
            <person name="Lv J."/>
            <person name="Arendt D."/>
            <person name="Savage R."/>
            <person name="Osoegawa K."/>
            <person name="de Jong P."/>
            <person name="Grimwood J."/>
            <person name="Chapman J.A."/>
            <person name="Shapiro H."/>
            <person name="Aerts A."/>
            <person name="Otillar R.P."/>
            <person name="Terry A.Y."/>
            <person name="Boore J.L."/>
            <person name="Grigoriev I.V."/>
            <person name="Lindberg D.R."/>
            <person name="Seaver E.C."/>
            <person name="Weisblat D.A."/>
            <person name="Putnam N.H."/>
            <person name="Rokhsar D.S."/>
        </authorList>
    </citation>
    <scope>NUCLEOTIDE SEQUENCE [LARGE SCALE GENOMIC DNA]</scope>
</reference>
<dbReference type="KEGG" id="lgi:LOTGIDRAFT_233527"/>
<keyword evidence="3" id="KW-1185">Reference proteome</keyword>
<dbReference type="GeneID" id="20249296"/>
<feature type="signal peptide" evidence="1">
    <location>
        <begin position="1"/>
        <end position="19"/>
    </location>
</feature>
<dbReference type="Proteomes" id="UP000030746">
    <property type="component" value="Unassembled WGS sequence"/>
</dbReference>
<name>V4A2W7_LOTGI</name>
<sequence>MNSCIILAVALAGITQCFGEVVIDKSTTCGHYTDENKDCYSNSDATYKLKKLQYITNYDGVEGALSVNANLTLICAEDLTVLKPVSSCLVNSYRKCADNDFKTLIPTAEQYSSAIEYACNNKDALQSIYNCFGDSITDCIFNKKARQSLTDGAEPDRSNEFSVWTKYHCGRRDIELECRKIDEDFKDCSNADYTIYEELMSKLKPKACNGVKGLMYTTSLLLVSVFSLLHRYF</sequence>
<dbReference type="HOGENOM" id="CLU_1226014_0_0_1"/>
<dbReference type="AlphaFoldDB" id="V4A2W7"/>
<proteinExistence type="predicted"/>
<protein>
    <submittedName>
        <fullName evidence="2">Uncharacterized protein</fullName>
    </submittedName>
</protein>
<evidence type="ECO:0000256" key="1">
    <source>
        <dbReference type="SAM" id="SignalP"/>
    </source>
</evidence>
<accession>V4A2W7</accession>
<dbReference type="RefSeq" id="XP_009058312.1">
    <property type="nucleotide sequence ID" value="XM_009060064.1"/>
</dbReference>